<evidence type="ECO:0000313" key="2">
    <source>
        <dbReference type="EMBL" id="MBH0228594.1"/>
    </source>
</evidence>
<reference evidence="2 3" key="1">
    <citation type="journal article" date="2005" name="Int. J. Syst. Evol. Microbiol.">
        <title>Halobacillus yeomjeoni sp. nov., isolated from a marine solar saltern in Korea.</title>
        <authorList>
            <person name="Yoon J.H."/>
            <person name="Kang S.J."/>
            <person name="Lee C.H."/>
            <person name="Oh H.W."/>
            <person name="Oh T.K."/>
        </authorList>
    </citation>
    <scope>NUCLEOTIDE SEQUENCE [LARGE SCALE GENOMIC DNA]</scope>
    <source>
        <strain evidence="2 3">KCTC 3957</strain>
    </source>
</reference>
<feature type="region of interest" description="Disordered" evidence="1">
    <location>
        <begin position="27"/>
        <end position="64"/>
    </location>
</feature>
<organism evidence="2 3">
    <name type="scientific">Halobacillus yeomjeoni</name>
    <dbReference type="NCBI Taxonomy" id="311194"/>
    <lineage>
        <taxon>Bacteria</taxon>
        <taxon>Bacillati</taxon>
        <taxon>Bacillota</taxon>
        <taxon>Bacilli</taxon>
        <taxon>Bacillales</taxon>
        <taxon>Bacillaceae</taxon>
        <taxon>Halobacillus</taxon>
    </lineage>
</organism>
<sequence>MKNMKVWLVITFIVFIILASCESNEGATTEDVEPMTVEKEKGIEAEKQSTSGSEGDTGSELQPKKKNIWDGYEGYAKTLTEFELPERGLLEGEAAKEVHSGATDGSAVYENGYVIGKESKRVFVLVYVDDKRPYPYDTQSLALFKTIISSVVNELGIFNGKMGARNKPIEELTKEELEMFSIGRGVWGVLHSSSDRVVRDLRQFETYFAEQGYDDLAAWTTDTVGLYEEILTLDHTEWKKAYTNYLEGAERIERMDMVIELMSKKS</sequence>
<evidence type="ECO:0000313" key="3">
    <source>
        <dbReference type="Proteomes" id="UP000614490"/>
    </source>
</evidence>
<keyword evidence="3" id="KW-1185">Reference proteome</keyword>
<protein>
    <recommendedName>
        <fullName evidence="4">Lipoprotein</fullName>
    </recommendedName>
</protein>
<accession>A0A931HRW9</accession>
<feature type="compositionally biased region" description="Basic and acidic residues" evidence="1">
    <location>
        <begin position="36"/>
        <end position="47"/>
    </location>
</feature>
<name>A0A931HRW9_9BACI</name>
<evidence type="ECO:0000256" key="1">
    <source>
        <dbReference type="SAM" id="MobiDB-lite"/>
    </source>
</evidence>
<dbReference type="Proteomes" id="UP000614490">
    <property type="component" value="Unassembled WGS sequence"/>
</dbReference>
<comment type="caution">
    <text evidence="2">The sequence shown here is derived from an EMBL/GenBank/DDBJ whole genome shotgun (WGS) entry which is preliminary data.</text>
</comment>
<proteinExistence type="predicted"/>
<gene>
    <name evidence="2" type="ORF">H0267_00090</name>
</gene>
<dbReference type="AlphaFoldDB" id="A0A931HRW9"/>
<dbReference type="EMBL" id="JADZSC010000001">
    <property type="protein sequence ID" value="MBH0228594.1"/>
    <property type="molecule type" value="Genomic_DNA"/>
</dbReference>
<dbReference type="RefSeq" id="WP_197315252.1">
    <property type="nucleotide sequence ID" value="NZ_JADZSC010000001.1"/>
</dbReference>
<evidence type="ECO:0008006" key="4">
    <source>
        <dbReference type="Google" id="ProtNLM"/>
    </source>
</evidence>
<feature type="compositionally biased region" description="Low complexity" evidence="1">
    <location>
        <begin position="49"/>
        <end position="60"/>
    </location>
</feature>
<dbReference type="PROSITE" id="PS51257">
    <property type="entry name" value="PROKAR_LIPOPROTEIN"/>
    <property type="match status" value="1"/>
</dbReference>